<keyword evidence="7" id="KW-0073">Auxin biosynthesis</keyword>
<keyword evidence="6" id="KW-0560">Oxidoreductase</keyword>
<dbReference type="Gene3D" id="3.90.660.10">
    <property type="match status" value="1"/>
</dbReference>
<feature type="domain" description="Amine oxidase" evidence="10">
    <location>
        <begin position="43"/>
        <end position="447"/>
    </location>
</feature>
<evidence type="ECO:0000256" key="1">
    <source>
        <dbReference type="ARBA" id="ARBA00001974"/>
    </source>
</evidence>
<evidence type="ECO:0000256" key="6">
    <source>
        <dbReference type="ARBA" id="ARBA00023002"/>
    </source>
</evidence>
<organism evidence="11 12">
    <name type="scientific">Zhengella mangrovi</name>
    <dbReference type="NCBI Taxonomy" id="1982044"/>
    <lineage>
        <taxon>Bacteria</taxon>
        <taxon>Pseudomonadati</taxon>
        <taxon>Pseudomonadota</taxon>
        <taxon>Alphaproteobacteria</taxon>
        <taxon>Hyphomicrobiales</taxon>
        <taxon>Notoacmeibacteraceae</taxon>
        <taxon>Zhengella</taxon>
    </lineage>
</organism>
<dbReference type="InterPro" id="IPR036188">
    <property type="entry name" value="FAD/NAD-bd_sf"/>
</dbReference>
<dbReference type="OrthoDB" id="337830at2"/>
<evidence type="ECO:0000256" key="4">
    <source>
        <dbReference type="ARBA" id="ARBA00012535"/>
    </source>
</evidence>
<comment type="caution">
    <text evidence="11">The sequence shown here is derived from an EMBL/GenBank/DDBJ whole genome shotgun (WGS) entry which is preliminary data.</text>
</comment>
<sequence>MKDPADIPVTRRGLLALAAASLAIGPRRANAGRGRVVVVGAGLAGLSAARSLLAGGFDVIVLEGRDRIGGRIHTSRLWPDMPMDLGASWIHGTKGNPLTALAGEAGARLVETSYDAAIEIGPDGGAADTDDAAAARILRRALKAAENREADISVLEALEASSDWRKASPAERTKVRHIVNATLEQEYGGPARLLSAWYGDDGVVFEGGDALLPGGFDQITTLLAEGLDIRLGQEVSEIAPGHIRLAEGVQIPADLVICTVPLGVLKQGRIDFAENLAPARRAAIGALEMGLLNKCLLRFDRISWPEDVDWIQWMAPVPGQWAEWVSLARSLGAPVLLGFHAGDDARRLETLDDRATAAAAHDALRAMFGNAFPAPRAVQVTRWSQDPFCHGSYSYNAVGSGPASRKALFGSEWDGRLWFAGEAAAPDSYGTAHGAVMSGRRVAKAILSR</sequence>
<evidence type="ECO:0000313" key="11">
    <source>
        <dbReference type="EMBL" id="PHP67055.1"/>
    </source>
</evidence>
<dbReference type="SUPFAM" id="SSF51905">
    <property type="entry name" value="FAD/NAD(P)-binding domain"/>
    <property type="match status" value="1"/>
</dbReference>
<evidence type="ECO:0000313" key="12">
    <source>
        <dbReference type="Proteomes" id="UP000221168"/>
    </source>
</evidence>
<reference evidence="11 12" key="1">
    <citation type="submission" date="2017-10" db="EMBL/GenBank/DDBJ databases">
        <title>Sedimentibacterium mangrovi gen. nov., sp. nov., a novel member of family Phyllobacteriacea isolated from mangrove sediment.</title>
        <authorList>
            <person name="Liao H."/>
            <person name="Tian Y."/>
        </authorList>
    </citation>
    <scope>NUCLEOTIDE SEQUENCE [LARGE SCALE GENOMIC DNA]</scope>
    <source>
        <strain evidence="11 12">X9-2-2</strain>
    </source>
</reference>
<feature type="binding site" evidence="9">
    <location>
        <position position="339"/>
    </location>
    <ligand>
        <name>substrate</name>
    </ligand>
</feature>
<evidence type="ECO:0000256" key="9">
    <source>
        <dbReference type="PIRSR" id="PIRSR601613-1"/>
    </source>
</evidence>
<evidence type="ECO:0000256" key="7">
    <source>
        <dbReference type="ARBA" id="ARBA00023070"/>
    </source>
</evidence>
<dbReference type="InterPro" id="IPR001613">
    <property type="entry name" value="Flavin_amine_oxidase"/>
</dbReference>
<dbReference type="EC" id="1.13.12.3" evidence="4"/>
<dbReference type="PANTHER" id="PTHR10742">
    <property type="entry name" value="FLAVIN MONOAMINE OXIDASE"/>
    <property type="match status" value="1"/>
</dbReference>
<protein>
    <recommendedName>
        <fullName evidence="5">Tryptophan 2-monooxygenase</fullName>
        <ecNumber evidence="4">1.13.12.3</ecNumber>
    </recommendedName>
</protein>
<proteinExistence type="inferred from homology"/>
<dbReference type="InterPro" id="IPR002937">
    <property type="entry name" value="Amino_oxidase"/>
</dbReference>
<evidence type="ECO:0000256" key="2">
    <source>
        <dbReference type="ARBA" id="ARBA00004814"/>
    </source>
</evidence>
<dbReference type="RefSeq" id="WP_099306375.1">
    <property type="nucleotide sequence ID" value="NZ_PDVP01000005.1"/>
</dbReference>
<evidence type="ECO:0000256" key="5">
    <source>
        <dbReference type="ARBA" id="ARBA00017871"/>
    </source>
</evidence>
<dbReference type="Gene3D" id="3.50.50.60">
    <property type="entry name" value="FAD/NAD(P)-binding domain"/>
    <property type="match status" value="1"/>
</dbReference>
<dbReference type="PRINTS" id="PR00757">
    <property type="entry name" value="AMINEOXDASEF"/>
</dbReference>
<dbReference type="GO" id="GO:0050361">
    <property type="term" value="F:tryptophan 2-monooxygenase activity"/>
    <property type="evidence" value="ECO:0007669"/>
    <property type="project" value="UniProtKB-EC"/>
</dbReference>
<accession>A0A2G1QNJ7</accession>
<comment type="cofactor">
    <cofactor evidence="1">
        <name>FAD</name>
        <dbReference type="ChEBI" id="CHEBI:57692"/>
    </cofactor>
</comment>
<name>A0A2G1QNJ7_9HYPH</name>
<comment type="pathway">
    <text evidence="2">Plant hormone metabolism; auxin biosynthesis.</text>
</comment>
<comment type="catalytic activity">
    <reaction evidence="8">
        <text>L-tryptophan + O2 = indole-3-acetamide + CO2 + H2O</text>
        <dbReference type="Rhea" id="RHEA:16165"/>
        <dbReference type="ChEBI" id="CHEBI:15377"/>
        <dbReference type="ChEBI" id="CHEBI:15379"/>
        <dbReference type="ChEBI" id="CHEBI:16031"/>
        <dbReference type="ChEBI" id="CHEBI:16526"/>
        <dbReference type="ChEBI" id="CHEBI:57912"/>
        <dbReference type="EC" id="1.13.12.3"/>
    </reaction>
</comment>
<evidence type="ECO:0000256" key="3">
    <source>
        <dbReference type="ARBA" id="ARBA00005833"/>
    </source>
</evidence>
<evidence type="ECO:0000259" key="10">
    <source>
        <dbReference type="Pfam" id="PF01593"/>
    </source>
</evidence>
<dbReference type="Pfam" id="PF01593">
    <property type="entry name" value="Amino_oxidase"/>
    <property type="match status" value="1"/>
</dbReference>
<evidence type="ECO:0000256" key="8">
    <source>
        <dbReference type="ARBA" id="ARBA00047321"/>
    </source>
</evidence>
<gene>
    <name evidence="11" type="ORF">CSC94_10915</name>
</gene>
<dbReference type="PANTHER" id="PTHR10742:SF410">
    <property type="entry name" value="LYSINE-SPECIFIC HISTONE DEMETHYLASE 2"/>
    <property type="match status" value="1"/>
</dbReference>
<dbReference type="InterPro" id="IPR050281">
    <property type="entry name" value="Flavin_monoamine_oxidase"/>
</dbReference>
<dbReference type="SUPFAM" id="SSF54373">
    <property type="entry name" value="FAD-linked reductases, C-terminal domain"/>
    <property type="match status" value="1"/>
</dbReference>
<feature type="binding site" evidence="9">
    <location>
        <position position="235"/>
    </location>
    <ligand>
        <name>FAD</name>
        <dbReference type="ChEBI" id="CHEBI:57692"/>
    </ligand>
</feature>
<dbReference type="EMBL" id="PDVP01000005">
    <property type="protein sequence ID" value="PHP67055.1"/>
    <property type="molecule type" value="Genomic_DNA"/>
</dbReference>
<dbReference type="AlphaFoldDB" id="A0A2G1QNJ7"/>
<comment type="similarity">
    <text evidence="3">Belongs to the tryptophan 2-monooxygenase family.</text>
</comment>
<dbReference type="Proteomes" id="UP000221168">
    <property type="component" value="Unassembled WGS sequence"/>
</dbReference>
<keyword evidence="12" id="KW-1185">Reference proteome</keyword>
<dbReference type="GO" id="GO:0009851">
    <property type="term" value="P:auxin biosynthetic process"/>
    <property type="evidence" value="ECO:0007669"/>
    <property type="project" value="UniProtKB-KW"/>
</dbReference>